<evidence type="ECO:0000313" key="1">
    <source>
        <dbReference type="EMBL" id="KAI3694036.1"/>
    </source>
</evidence>
<organism evidence="1 2">
    <name type="scientific">Smallanthus sonchifolius</name>
    <dbReference type="NCBI Taxonomy" id="185202"/>
    <lineage>
        <taxon>Eukaryota</taxon>
        <taxon>Viridiplantae</taxon>
        <taxon>Streptophyta</taxon>
        <taxon>Embryophyta</taxon>
        <taxon>Tracheophyta</taxon>
        <taxon>Spermatophyta</taxon>
        <taxon>Magnoliopsida</taxon>
        <taxon>eudicotyledons</taxon>
        <taxon>Gunneridae</taxon>
        <taxon>Pentapetalae</taxon>
        <taxon>asterids</taxon>
        <taxon>campanulids</taxon>
        <taxon>Asterales</taxon>
        <taxon>Asteraceae</taxon>
        <taxon>Asteroideae</taxon>
        <taxon>Heliantheae alliance</taxon>
        <taxon>Millerieae</taxon>
        <taxon>Smallanthus</taxon>
    </lineage>
</organism>
<sequence length="460" mass="50540">MLVILLLFTLLLTFTPHHVSSTNHTLLQPPLTMDPSELQTLYTIMETLSSDQKWRTNYPNPCKPSTSWVGIECKPGVADSHLHVTRLDFGTPPNPNCKITATFPSQIFQLPYLQSAFFFHCFTLTKTAISMPKTVLEPSLFQQLSLRSNPSLVGSIPSQLFTHLSSLQILTLSQSKISGRIPPEISELTSLVHLDLSYNRLTGAIPAGLWKLKNLVGLDLSYNSLTGSVLNTIGQLGMLQKLDLSSNSLTGNLPNGIGKLSSLVFMAVGNNEFRGKLPVELGNLKGLEYLIMENNPMSTELPVEFGWLPKLQELRLANSDYSGEIPASFSNLSNLTTLSLQNNRLTGNIPLGFVNLSHIYHLNLSKNWLSGVVPFDSSFLERLGKNLDLSGNSELCLDPMQAYDCARLGVVACNRSNTRVGSSSSSRVNPLKTSEGRVVGISRTTLFIVFLVLGVLEFKC</sequence>
<proteinExistence type="predicted"/>
<reference evidence="1 2" key="2">
    <citation type="journal article" date="2022" name="Mol. Ecol. Resour.">
        <title>The genomes of chicory, endive, great burdock and yacon provide insights into Asteraceae paleo-polyploidization history and plant inulin production.</title>
        <authorList>
            <person name="Fan W."/>
            <person name="Wang S."/>
            <person name="Wang H."/>
            <person name="Wang A."/>
            <person name="Jiang F."/>
            <person name="Liu H."/>
            <person name="Zhao H."/>
            <person name="Xu D."/>
            <person name="Zhang Y."/>
        </authorList>
    </citation>
    <scope>NUCLEOTIDE SEQUENCE [LARGE SCALE GENOMIC DNA]</scope>
    <source>
        <strain evidence="2">cv. Yunnan</strain>
        <tissue evidence="1">Leaves</tissue>
    </source>
</reference>
<gene>
    <name evidence="1" type="ORF">L1987_76994</name>
</gene>
<name>A0ACB8Z970_9ASTR</name>
<accession>A0ACB8Z970</accession>
<dbReference type="Proteomes" id="UP001056120">
    <property type="component" value="Linkage Group LG26"/>
</dbReference>
<evidence type="ECO:0000313" key="2">
    <source>
        <dbReference type="Proteomes" id="UP001056120"/>
    </source>
</evidence>
<dbReference type="EMBL" id="CM042043">
    <property type="protein sequence ID" value="KAI3694036.1"/>
    <property type="molecule type" value="Genomic_DNA"/>
</dbReference>
<comment type="caution">
    <text evidence="1">The sequence shown here is derived from an EMBL/GenBank/DDBJ whole genome shotgun (WGS) entry which is preliminary data.</text>
</comment>
<reference evidence="2" key="1">
    <citation type="journal article" date="2022" name="Mol. Ecol. Resour.">
        <title>The genomes of chicory, endive, great burdock and yacon provide insights into Asteraceae palaeo-polyploidization history and plant inulin production.</title>
        <authorList>
            <person name="Fan W."/>
            <person name="Wang S."/>
            <person name="Wang H."/>
            <person name="Wang A."/>
            <person name="Jiang F."/>
            <person name="Liu H."/>
            <person name="Zhao H."/>
            <person name="Xu D."/>
            <person name="Zhang Y."/>
        </authorList>
    </citation>
    <scope>NUCLEOTIDE SEQUENCE [LARGE SCALE GENOMIC DNA]</scope>
    <source>
        <strain evidence="2">cv. Yunnan</strain>
    </source>
</reference>
<keyword evidence="2" id="KW-1185">Reference proteome</keyword>
<protein>
    <submittedName>
        <fullName evidence="1">Uncharacterized protein</fullName>
    </submittedName>
</protein>